<organism evidence="2 3">
    <name type="scientific">Plectosphaerella plurivora</name>
    <dbReference type="NCBI Taxonomy" id="936078"/>
    <lineage>
        <taxon>Eukaryota</taxon>
        <taxon>Fungi</taxon>
        <taxon>Dikarya</taxon>
        <taxon>Ascomycota</taxon>
        <taxon>Pezizomycotina</taxon>
        <taxon>Sordariomycetes</taxon>
        <taxon>Hypocreomycetidae</taxon>
        <taxon>Glomerellales</taxon>
        <taxon>Plectosphaerellaceae</taxon>
        <taxon>Plectosphaerella</taxon>
    </lineage>
</organism>
<evidence type="ECO:0000256" key="1">
    <source>
        <dbReference type="SAM" id="MobiDB-lite"/>
    </source>
</evidence>
<accession>A0A9P9ACD9</accession>
<protein>
    <submittedName>
        <fullName evidence="2">Uncharacterized protein</fullName>
    </submittedName>
</protein>
<sequence length="155" mass="16962">MRGRHLQCSAVLIIARDLAPPSASEEGKKPHHPAPPAPRMQKRCMPWTRILHACPSRLFTLLTGCVSREDPRRRPARSNLAASLRRPGGLATSPLSPAARRLLLLLPVRLGRLGALRHFEVAGLDGPDGSASIRPWTVTCAARMSAPSWPSFVRF</sequence>
<feature type="region of interest" description="Disordered" evidence="1">
    <location>
        <begin position="20"/>
        <end position="41"/>
    </location>
</feature>
<dbReference type="AlphaFoldDB" id="A0A9P9ACD9"/>
<dbReference type="Proteomes" id="UP000770015">
    <property type="component" value="Unassembled WGS sequence"/>
</dbReference>
<proteinExistence type="predicted"/>
<evidence type="ECO:0000313" key="3">
    <source>
        <dbReference type="Proteomes" id="UP000770015"/>
    </source>
</evidence>
<dbReference type="EMBL" id="JAGSXJ010000010">
    <property type="protein sequence ID" value="KAH6687976.1"/>
    <property type="molecule type" value="Genomic_DNA"/>
</dbReference>
<reference evidence="2" key="1">
    <citation type="journal article" date="2021" name="Nat. Commun.">
        <title>Genetic determinants of endophytism in the Arabidopsis root mycobiome.</title>
        <authorList>
            <person name="Mesny F."/>
            <person name="Miyauchi S."/>
            <person name="Thiergart T."/>
            <person name="Pickel B."/>
            <person name="Atanasova L."/>
            <person name="Karlsson M."/>
            <person name="Huettel B."/>
            <person name="Barry K.W."/>
            <person name="Haridas S."/>
            <person name="Chen C."/>
            <person name="Bauer D."/>
            <person name="Andreopoulos W."/>
            <person name="Pangilinan J."/>
            <person name="LaButti K."/>
            <person name="Riley R."/>
            <person name="Lipzen A."/>
            <person name="Clum A."/>
            <person name="Drula E."/>
            <person name="Henrissat B."/>
            <person name="Kohler A."/>
            <person name="Grigoriev I.V."/>
            <person name="Martin F.M."/>
            <person name="Hacquard S."/>
        </authorList>
    </citation>
    <scope>NUCLEOTIDE SEQUENCE</scope>
    <source>
        <strain evidence="2">MPI-SDFR-AT-0117</strain>
    </source>
</reference>
<comment type="caution">
    <text evidence="2">The sequence shown here is derived from an EMBL/GenBank/DDBJ whole genome shotgun (WGS) entry which is preliminary data.</text>
</comment>
<evidence type="ECO:0000313" key="2">
    <source>
        <dbReference type="EMBL" id="KAH6687976.1"/>
    </source>
</evidence>
<name>A0A9P9ACD9_9PEZI</name>
<gene>
    <name evidence="2" type="ORF">F5X68DRAFT_7724</name>
</gene>
<keyword evidence="3" id="KW-1185">Reference proteome</keyword>